<dbReference type="GO" id="GO:0005874">
    <property type="term" value="C:microtubule"/>
    <property type="evidence" value="ECO:0007669"/>
    <property type="project" value="TreeGrafter"/>
</dbReference>
<keyword evidence="4" id="KW-1185">Reference proteome</keyword>
<dbReference type="SUPFAM" id="SSF89837">
    <property type="entry name" value="Doublecortin (DC)"/>
    <property type="match status" value="1"/>
</dbReference>
<evidence type="ECO:0000256" key="1">
    <source>
        <dbReference type="SAM" id="MobiDB-lite"/>
    </source>
</evidence>
<feature type="region of interest" description="Disordered" evidence="1">
    <location>
        <begin position="314"/>
        <end position="394"/>
    </location>
</feature>
<feature type="compositionally biased region" description="Basic and acidic residues" evidence="1">
    <location>
        <begin position="347"/>
        <end position="394"/>
    </location>
</feature>
<accession>A0AA36MFY3</accession>
<dbReference type="FunFam" id="3.10.20.230:FF:000023">
    <property type="entry name" value="Predicted protein"/>
    <property type="match status" value="1"/>
</dbReference>
<dbReference type="Proteomes" id="UP001176961">
    <property type="component" value="Unassembled WGS sequence"/>
</dbReference>
<dbReference type="EMBL" id="CATQJL010000316">
    <property type="protein sequence ID" value="CAJ0608373.1"/>
    <property type="molecule type" value="Genomic_DNA"/>
</dbReference>
<dbReference type="Pfam" id="PF03607">
    <property type="entry name" value="DCX"/>
    <property type="match status" value="1"/>
</dbReference>
<name>A0AA36MFY3_CYLNA</name>
<dbReference type="PROSITE" id="PS50309">
    <property type="entry name" value="DC"/>
    <property type="match status" value="1"/>
</dbReference>
<reference evidence="3" key="1">
    <citation type="submission" date="2023-07" db="EMBL/GenBank/DDBJ databases">
        <authorList>
            <consortium name="CYATHOMIX"/>
        </authorList>
    </citation>
    <scope>NUCLEOTIDE SEQUENCE</scope>
    <source>
        <strain evidence="3">N/A</strain>
    </source>
</reference>
<protein>
    <recommendedName>
        <fullName evidence="2">Doublecortin domain-containing protein</fullName>
    </recommendedName>
</protein>
<dbReference type="AlphaFoldDB" id="A0AA36MFY3"/>
<dbReference type="PANTHER" id="PTHR23004:SF22">
    <property type="entry name" value="DOUBLECORTIN DOMAIN-CONTAINING PROTEIN"/>
    <property type="match status" value="1"/>
</dbReference>
<dbReference type="GO" id="GO:0005815">
    <property type="term" value="C:microtubule organizing center"/>
    <property type="evidence" value="ECO:0007669"/>
    <property type="project" value="TreeGrafter"/>
</dbReference>
<gene>
    <name evidence="3" type="ORF">CYNAS_LOCUS20356</name>
</gene>
<proteinExistence type="predicted"/>
<sequence>MNSAERRYFELDFTGPKPVDYDYQAKRIRVYKNGSENDPGKLVTVTRREFKHWILFLDALTEKLGTITAVNKLFTTGGIRVEHFNDLENNGEYVAVERGPFIDCNYGMGRVWTQTERGRFAISKYAPRKPMKKYPAGKIPATARDVYRRPHTELLRYRYDIQDDDDIDFPYRLTPLSAAPRYTLTKWTSLVRVTENKPTFLNSGDSMDIYLKKQGYGSTTGLPYPLDGLSRSPNASLMNMAAKEKMGGSMEQLNKATKELWSDEHHSMSMANLRAPPDHSMSMANMRAPPEYKERKKEHSLFNLTSTGTKLPRLIGIENQKLPPRLKENERLPPIKSNDQPPAKTLQKQDSKGEERKATVRDPGLTEERRSGIRDIGRSQAPKHEGKQIEEAKDVMEYSVVDKSMQPWEGTSGNTVYEKKEMMHEVVTKDPGSLRWQDTSRRKKMTEVIRTYEKIREYRRFIDEYDPDFVD</sequence>
<evidence type="ECO:0000259" key="2">
    <source>
        <dbReference type="PROSITE" id="PS50309"/>
    </source>
</evidence>
<feature type="domain" description="Doublecortin" evidence="2">
    <location>
        <begin position="26"/>
        <end position="107"/>
    </location>
</feature>
<evidence type="ECO:0000313" key="3">
    <source>
        <dbReference type="EMBL" id="CAJ0608373.1"/>
    </source>
</evidence>
<comment type="caution">
    <text evidence="3">The sequence shown here is derived from an EMBL/GenBank/DDBJ whole genome shotgun (WGS) entry which is preliminary data.</text>
</comment>
<evidence type="ECO:0000313" key="4">
    <source>
        <dbReference type="Proteomes" id="UP001176961"/>
    </source>
</evidence>
<dbReference type="InterPro" id="IPR003533">
    <property type="entry name" value="Doublecortin_dom"/>
</dbReference>
<dbReference type="InterPro" id="IPR036572">
    <property type="entry name" value="Doublecortin_dom_sf"/>
</dbReference>
<dbReference type="GO" id="GO:0035556">
    <property type="term" value="P:intracellular signal transduction"/>
    <property type="evidence" value="ECO:0007669"/>
    <property type="project" value="InterPro"/>
</dbReference>
<dbReference type="Gene3D" id="3.10.20.230">
    <property type="entry name" value="Doublecortin domain"/>
    <property type="match status" value="1"/>
</dbReference>
<dbReference type="SMART" id="SM00537">
    <property type="entry name" value="DCX"/>
    <property type="match status" value="1"/>
</dbReference>
<organism evidence="3 4">
    <name type="scientific">Cylicocyclus nassatus</name>
    <name type="common">Nematode worm</name>
    <dbReference type="NCBI Taxonomy" id="53992"/>
    <lineage>
        <taxon>Eukaryota</taxon>
        <taxon>Metazoa</taxon>
        <taxon>Ecdysozoa</taxon>
        <taxon>Nematoda</taxon>
        <taxon>Chromadorea</taxon>
        <taxon>Rhabditida</taxon>
        <taxon>Rhabditina</taxon>
        <taxon>Rhabditomorpha</taxon>
        <taxon>Strongyloidea</taxon>
        <taxon>Strongylidae</taxon>
        <taxon>Cylicocyclus</taxon>
    </lineage>
</organism>
<dbReference type="PANTHER" id="PTHR23004">
    <property type="entry name" value="DOUBLECORTIN DOMAIN CONTAINING 2"/>
    <property type="match status" value="1"/>
</dbReference>